<dbReference type="GO" id="GO:0005524">
    <property type="term" value="F:ATP binding"/>
    <property type="evidence" value="ECO:0007669"/>
    <property type="project" value="UniProtKB-KW"/>
</dbReference>
<evidence type="ECO:0008006" key="6">
    <source>
        <dbReference type="Google" id="ProtNLM"/>
    </source>
</evidence>
<dbReference type="Gene3D" id="1.10.510.10">
    <property type="entry name" value="Transferase(Phosphotransferase) domain 1"/>
    <property type="match status" value="2"/>
</dbReference>
<reference evidence="4 5" key="1">
    <citation type="submission" date="2020-10" db="EMBL/GenBank/DDBJ databases">
        <title>The Coptis chinensis genome and diversification of protoberbering-type alkaloids.</title>
        <authorList>
            <person name="Wang B."/>
            <person name="Shu S."/>
            <person name="Song C."/>
            <person name="Liu Y."/>
        </authorList>
    </citation>
    <scope>NUCLEOTIDE SEQUENCE [LARGE SCALE GENOMIC DNA]</scope>
    <source>
        <strain evidence="4">HL-2020</strain>
        <tissue evidence="4">Leaf</tissue>
    </source>
</reference>
<dbReference type="EMBL" id="JADFTS010000028">
    <property type="protein sequence ID" value="KAF9587218.1"/>
    <property type="molecule type" value="Genomic_DNA"/>
</dbReference>
<sequence length="503" mass="55803">VEPLRRVEKKNNRDGQVREVGEGWRSIGGPEEDAAGNGRRGCSPNCSSRDCPPSDALSESLSGPIALRRARRQQEREAPSLPGLRVPRHGSQEIHRFSPQRIQSLPFGPHTHPELPLPIVQRGGPLPLTACFTEISNPKIFWLTRTRAYSRLPILALEEPSPFLSRATHTRAPEVLLGYSTGVDMWSVGCIFVVAVVNIGRAKKSPYAVRDLKPSNLLLNGNCDPKRCDLRVGRMRVHSDGINGAESVISRERACAAAGITNGGKEFDYGYYAVEVVRKETTMFVKAVGNVIADDRGGNSLELAFASLCRDSVTYWFCGKEEKKYDIEALAIKRQDGDTEAQTVKEEKCTVGTGDVGIRSGSEEEVVTYRGFIRMSDSGSAGRSIDIDVPKLESNYIRSLSTIVWAVHQRSTGTENVGELVGLVRNESSGAELELYIYGQLPTEADLECMNENAKRYSEQVPGHKRQLFSERFPHAHPAAVDLVEKMLTFDPRQRRCRHLVRF</sequence>
<evidence type="ECO:0000256" key="3">
    <source>
        <dbReference type="SAM" id="MobiDB-lite"/>
    </source>
</evidence>
<evidence type="ECO:0000313" key="4">
    <source>
        <dbReference type="EMBL" id="KAF9587218.1"/>
    </source>
</evidence>
<feature type="region of interest" description="Disordered" evidence="3">
    <location>
        <begin position="1"/>
        <end position="93"/>
    </location>
</feature>
<keyword evidence="1" id="KW-0547">Nucleotide-binding</keyword>
<evidence type="ECO:0000256" key="2">
    <source>
        <dbReference type="ARBA" id="ARBA00022840"/>
    </source>
</evidence>
<evidence type="ECO:0000256" key="1">
    <source>
        <dbReference type="ARBA" id="ARBA00022741"/>
    </source>
</evidence>
<dbReference type="SUPFAM" id="SSF56112">
    <property type="entry name" value="Protein kinase-like (PK-like)"/>
    <property type="match status" value="1"/>
</dbReference>
<feature type="non-terminal residue" evidence="4">
    <location>
        <position position="1"/>
    </location>
</feature>
<dbReference type="Proteomes" id="UP000631114">
    <property type="component" value="Unassembled WGS sequence"/>
</dbReference>
<comment type="caution">
    <text evidence="4">The sequence shown here is derived from an EMBL/GenBank/DDBJ whole genome shotgun (WGS) entry which is preliminary data.</text>
</comment>
<gene>
    <name evidence="4" type="ORF">IFM89_039562</name>
</gene>
<name>A0A835GXW4_9MAGN</name>
<dbReference type="InterPro" id="IPR050117">
    <property type="entry name" value="MAPK"/>
</dbReference>
<protein>
    <recommendedName>
        <fullName evidence="6">Protein kinase domain-containing protein</fullName>
    </recommendedName>
</protein>
<feature type="compositionally biased region" description="Basic and acidic residues" evidence="3">
    <location>
        <begin position="1"/>
        <end position="22"/>
    </location>
</feature>
<keyword evidence="5" id="KW-1185">Reference proteome</keyword>
<evidence type="ECO:0000313" key="5">
    <source>
        <dbReference type="Proteomes" id="UP000631114"/>
    </source>
</evidence>
<proteinExistence type="predicted"/>
<dbReference type="InterPro" id="IPR011009">
    <property type="entry name" value="Kinase-like_dom_sf"/>
</dbReference>
<organism evidence="4 5">
    <name type="scientific">Coptis chinensis</name>
    <dbReference type="NCBI Taxonomy" id="261450"/>
    <lineage>
        <taxon>Eukaryota</taxon>
        <taxon>Viridiplantae</taxon>
        <taxon>Streptophyta</taxon>
        <taxon>Embryophyta</taxon>
        <taxon>Tracheophyta</taxon>
        <taxon>Spermatophyta</taxon>
        <taxon>Magnoliopsida</taxon>
        <taxon>Ranunculales</taxon>
        <taxon>Ranunculaceae</taxon>
        <taxon>Coptidoideae</taxon>
        <taxon>Coptis</taxon>
    </lineage>
</organism>
<dbReference type="PANTHER" id="PTHR24055">
    <property type="entry name" value="MITOGEN-ACTIVATED PROTEIN KINASE"/>
    <property type="match status" value="1"/>
</dbReference>
<dbReference type="AlphaFoldDB" id="A0A835GXW4"/>
<keyword evidence="2" id="KW-0067">ATP-binding</keyword>
<accession>A0A835GXW4</accession>